<dbReference type="GO" id="GO:0006493">
    <property type="term" value="P:protein O-linked glycosylation"/>
    <property type="evidence" value="ECO:0007669"/>
    <property type="project" value="TreeGrafter"/>
</dbReference>
<keyword evidence="3" id="KW-0328">Glycosyltransferase</keyword>
<dbReference type="GO" id="GO:0016020">
    <property type="term" value="C:membrane"/>
    <property type="evidence" value="ECO:0007669"/>
    <property type="project" value="UniProtKB-SubCell"/>
</dbReference>
<evidence type="ECO:0000256" key="5">
    <source>
        <dbReference type="ARBA" id="ARBA00022692"/>
    </source>
</evidence>
<dbReference type="SUPFAM" id="SSF53448">
    <property type="entry name" value="Nucleotide-diphospho-sugar transferases"/>
    <property type="match status" value="1"/>
</dbReference>
<keyword evidence="5" id="KW-0812">Transmembrane</keyword>
<comment type="similarity">
    <text evidence="2">Belongs to the MNN1/MNT family.</text>
</comment>
<keyword evidence="11" id="KW-1185">Reference proteome</keyword>
<proteinExistence type="inferred from homology"/>
<keyword evidence="4" id="KW-0808">Transferase</keyword>
<dbReference type="InterPro" id="IPR029044">
    <property type="entry name" value="Nucleotide-diphossugar_trans"/>
</dbReference>
<keyword evidence="8" id="KW-0472">Membrane</keyword>
<sequence>MTRRVRALLAVVVAACTLELAYLLYGYSPQEDAARLLREPTSRHDGSPRVLYYNTHSGTQTNMQHVMKRLGIPLVRFNPSAIKDANAMQDARAIELVNAGFARAVCEGFDFVIVSDTLPHARPLIQSLIAEQEENRCQGTIIVAELTNRFDWGVADSNLYFKLIWQVSNPANKIINLVWVENNPFESRNMADQTMATPDFRLLRPMGYTSVPARNLSSEECDRVAVFNDGKYVSPLRYMLEDFDIPLQILDRNYGGPLTLVKYRAYVEMPYQVSTMKLYENLAAGVVTFIPSSKFLQELIFKEFLWFIPTAEFFRTGAPGTTGPDWARHMDYYHPDLSPYLYYFDSWEHLREQLSGPNPDPKNVRINAPIYYESIRLKTLSGWANLFGSFGFTVLVDEKPPQQPPSPLYKASLPSIIKKRPSDLKAYEHAYLTLREWKDKCNELYNSMRDNGPRFRVTAKELTALQYKIWLFETPRQSELIDFGKHVDSVADAKLVLLLDASNGETGTEAGDGLDATTIHIANTLFGNSLPRSPKRRDAALTDALEFLSVLMNTTDQNYSLGKHSYRAFVHSARLLRITHSLKANNQSIPFVSLELLKETFLKLDAGFDKLARLVYPWIFRGSSFPTLSTAIQSFTIERGIVFVIDNNGFERARSTVMHLRHNLNCTLPIQVFYNGQYKLAYSSIRMLQEIQNVQVLDAQSLLGSDLRDYVDDTDHLKPFALFASKFKQVIYIHQDQILLQNPDTLLNSSKIFKSTGSLLFHGPVTEDVGHSEWARWLLGGVENSSNTAQQGRYMRNETKFDTDAGIMAFDKSKIPVLHGLMAAAHLNRKGTREWTLNWFLNANDRYGDRETYWLGMEIARAPYEFVPGPFALVTRRSTQASQKKQADEKICGPTVFTDEFGQLSHINARDWNGEKLMAFDTLYQHPNQTQPWLTKDDTPCVRNELLLKYNASVLPAATRDLLLMMKGHLPANGANP</sequence>
<evidence type="ECO:0000313" key="10">
    <source>
        <dbReference type="EMBL" id="TPX73405.1"/>
    </source>
</evidence>
<keyword evidence="9" id="KW-0325">Glycoprotein</keyword>
<keyword evidence="7" id="KW-1133">Transmembrane helix</keyword>
<evidence type="ECO:0000256" key="3">
    <source>
        <dbReference type="ARBA" id="ARBA00022676"/>
    </source>
</evidence>
<dbReference type="Proteomes" id="UP000320333">
    <property type="component" value="Unassembled WGS sequence"/>
</dbReference>
<comment type="subcellular location">
    <subcellularLocation>
        <location evidence="1">Membrane</location>
        <topology evidence="1">Single-pass type II membrane protein</topology>
    </subcellularLocation>
</comment>
<dbReference type="PANTHER" id="PTHR31392:SF1">
    <property type="entry name" value="ALPHA-1,3-MANNOSYLTRANSFERASE MNN1-RELATED"/>
    <property type="match status" value="1"/>
</dbReference>
<evidence type="ECO:0000256" key="9">
    <source>
        <dbReference type="ARBA" id="ARBA00023180"/>
    </source>
</evidence>
<dbReference type="Pfam" id="PF11051">
    <property type="entry name" value="Mannosyl_trans3"/>
    <property type="match status" value="1"/>
</dbReference>
<organism evidence="10 11">
    <name type="scientific">Chytriomyces confervae</name>
    <dbReference type="NCBI Taxonomy" id="246404"/>
    <lineage>
        <taxon>Eukaryota</taxon>
        <taxon>Fungi</taxon>
        <taxon>Fungi incertae sedis</taxon>
        <taxon>Chytridiomycota</taxon>
        <taxon>Chytridiomycota incertae sedis</taxon>
        <taxon>Chytridiomycetes</taxon>
        <taxon>Chytridiales</taxon>
        <taxon>Chytriomycetaceae</taxon>
        <taxon>Chytriomyces</taxon>
    </lineage>
</organism>
<dbReference type="AlphaFoldDB" id="A0A507FCD8"/>
<accession>A0A507FCD8</accession>
<evidence type="ECO:0000256" key="7">
    <source>
        <dbReference type="ARBA" id="ARBA00022989"/>
    </source>
</evidence>
<keyword evidence="6" id="KW-0735">Signal-anchor</keyword>
<dbReference type="GO" id="GO:0005794">
    <property type="term" value="C:Golgi apparatus"/>
    <property type="evidence" value="ECO:0007669"/>
    <property type="project" value="TreeGrafter"/>
</dbReference>
<name>A0A507FCD8_9FUNG</name>
<gene>
    <name evidence="10" type="ORF">CcCBS67573_g05319</name>
</gene>
<evidence type="ECO:0000256" key="4">
    <source>
        <dbReference type="ARBA" id="ARBA00022679"/>
    </source>
</evidence>
<reference evidence="10 11" key="1">
    <citation type="journal article" date="2019" name="Sci. Rep.">
        <title>Comparative genomics of chytrid fungi reveal insights into the obligate biotrophic and pathogenic lifestyle of Synchytrium endobioticum.</title>
        <authorList>
            <person name="van de Vossenberg B.T.L.H."/>
            <person name="Warris S."/>
            <person name="Nguyen H.D.T."/>
            <person name="van Gent-Pelzer M.P.E."/>
            <person name="Joly D.L."/>
            <person name="van de Geest H.C."/>
            <person name="Bonants P.J.M."/>
            <person name="Smith D.S."/>
            <person name="Levesque C.A."/>
            <person name="van der Lee T.A.J."/>
        </authorList>
    </citation>
    <scope>NUCLEOTIDE SEQUENCE [LARGE SCALE GENOMIC DNA]</scope>
    <source>
        <strain evidence="10 11">CBS 675.73</strain>
    </source>
</reference>
<dbReference type="InterPro" id="IPR022751">
    <property type="entry name" value="Alpha_mannosyltransferase"/>
</dbReference>
<protein>
    <submittedName>
        <fullName evidence="10">Uncharacterized protein</fullName>
    </submittedName>
</protein>
<dbReference type="EMBL" id="QEAP01000187">
    <property type="protein sequence ID" value="TPX73405.1"/>
    <property type="molecule type" value="Genomic_DNA"/>
</dbReference>
<evidence type="ECO:0000256" key="8">
    <source>
        <dbReference type="ARBA" id="ARBA00023136"/>
    </source>
</evidence>
<dbReference type="OrthoDB" id="543916at2759"/>
<evidence type="ECO:0000256" key="2">
    <source>
        <dbReference type="ARBA" id="ARBA00009105"/>
    </source>
</evidence>
<evidence type="ECO:0000313" key="11">
    <source>
        <dbReference type="Proteomes" id="UP000320333"/>
    </source>
</evidence>
<evidence type="ECO:0000256" key="1">
    <source>
        <dbReference type="ARBA" id="ARBA00004606"/>
    </source>
</evidence>
<comment type="caution">
    <text evidence="10">The sequence shown here is derived from an EMBL/GenBank/DDBJ whole genome shotgun (WGS) entry which is preliminary data.</text>
</comment>
<dbReference type="GO" id="GO:0000033">
    <property type="term" value="F:alpha-1,3-mannosyltransferase activity"/>
    <property type="evidence" value="ECO:0007669"/>
    <property type="project" value="TreeGrafter"/>
</dbReference>
<dbReference type="PANTHER" id="PTHR31392">
    <property type="entry name" value="ALPHA-1,3-MANNOSYLTRANSFERASE MNN1-RELATED"/>
    <property type="match status" value="1"/>
</dbReference>
<evidence type="ECO:0000256" key="6">
    <source>
        <dbReference type="ARBA" id="ARBA00022968"/>
    </source>
</evidence>